<accession>A0A4Y7RRM7</accession>
<dbReference type="EMBL" id="QFFZ01000015">
    <property type="protein sequence ID" value="TEB11369.1"/>
    <property type="molecule type" value="Genomic_DNA"/>
</dbReference>
<dbReference type="OrthoDB" id="1701777at2"/>
<comment type="similarity">
    <text evidence="2">Belongs to the bacterial solute-binding protein SsuA/TauA family.</text>
</comment>
<comment type="caution">
    <text evidence="5">The sequence shown here is derived from an EMBL/GenBank/DDBJ whole genome shotgun (WGS) entry which is preliminary data.</text>
</comment>
<evidence type="ECO:0000256" key="3">
    <source>
        <dbReference type="ARBA" id="ARBA00022729"/>
    </source>
</evidence>
<comment type="subcellular location">
    <subcellularLocation>
        <location evidence="1">Periplasm</location>
    </subcellularLocation>
</comment>
<sequence>MTKIKRALPLSVLLIISLIMLAGCGGGKKQTAQNTTAGIPEKDKDYIVNLGYYNCDHMTAACIAKDAGIFDQLGLKVNVTGNGKVPEAMAAGKMDVGYIGTEGLIRAFQKGSPIFVAANNHLGGSFYLVASNEIKDAKGLVGKKVAIGDVTDSYWVRMANDIGIPFDEKSYQNFDMADKDEFFAVKAGQLDGYLCCDPWGSMAEYDKSGHIVKAVGKLPTGDWGSCCVYSMNRNFAKDHPEIAAKMLLAHTKAIEYVYTHPVRSSEIFAANYYVPQEVALMTIYKKTVDEGRTLTWKVNPKNFQDEVDYILGLKTLETAPTLDQFIDTKLLEGCGADNFDTFIKEKVDPVFPVGMPYEEWKKKAYELEGKKA</sequence>
<evidence type="ECO:0000256" key="4">
    <source>
        <dbReference type="SAM" id="SignalP"/>
    </source>
</evidence>
<evidence type="ECO:0000256" key="1">
    <source>
        <dbReference type="ARBA" id="ARBA00004418"/>
    </source>
</evidence>
<dbReference type="GO" id="GO:0042597">
    <property type="term" value="C:periplasmic space"/>
    <property type="evidence" value="ECO:0007669"/>
    <property type="project" value="UniProtKB-SubCell"/>
</dbReference>
<keyword evidence="3 4" id="KW-0732">Signal</keyword>
<gene>
    <name evidence="5" type="ORF">Pmgp_01732</name>
</gene>
<evidence type="ECO:0000256" key="2">
    <source>
        <dbReference type="ARBA" id="ARBA00010742"/>
    </source>
</evidence>
<dbReference type="RefSeq" id="WP_134213590.1">
    <property type="nucleotide sequence ID" value="NZ_QFFZ01000015.1"/>
</dbReference>
<evidence type="ECO:0000313" key="6">
    <source>
        <dbReference type="Proteomes" id="UP000297597"/>
    </source>
</evidence>
<protein>
    <recommendedName>
        <fullName evidence="7">SsuA/THI5-like domain-containing protein</fullName>
    </recommendedName>
</protein>
<feature type="chain" id="PRO_5038577974" description="SsuA/THI5-like domain-containing protein" evidence="4">
    <location>
        <begin position="23"/>
        <end position="372"/>
    </location>
</feature>
<dbReference type="AlphaFoldDB" id="A0A4Y7RRM7"/>
<dbReference type="Proteomes" id="UP000297597">
    <property type="component" value="Unassembled WGS sequence"/>
</dbReference>
<name>A0A4Y7RRM7_9FIRM</name>
<feature type="signal peptide" evidence="4">
    <location>
        <begin position="1"/>
        <end position="22"/>
    </location>
</feature>
<evidence type="ECO:0008006" key="7">
    <source>
        <dbReference type="Google" id="ProtNLM"/>
    </source>
</evidence>
<reference evidence="5 6" key="1">
    <citation type="journal article" date="2018" name="Environ. Microbiol.">
        <title>Novel energy conservation strategies and behaviour of Pelotomaculum schinkii driving syntrophic propionate catabolism.</title>
        <authorList>
            <person name="Hidalgo-Ahumada C.A.P."/>
            <person name="Nobu M.K."/>
            <person name="Narihiro T."/>
            <person name="Tamaki H."/>
            <person name="Liu W.T."/>
            <person name="Kamagata Y."/>
            <person name="Stams A.J.M."/>
            <person name="Imachi H."/>
            <person name="Sousa D.Z."/>
        </authorList>
    </citation>
    <scope>NUCLEOTIDE SEQUENCE [LARGE SCALE GENOMIC DNA]</scope>
    <source>
        <strain evidence="5 6">MGP</strain>
    </source>
</reference>
<proteinExistence type="inferred from homology"/>
<dbReference type="NCBIfam" id="NF040735">
    <property type="entry name" value="SBP_SaoX"/>
    <property type="match status" value="1"/>
</dbReference>
<evidence type="ECO:0000313" key="5">
    <source>
        <dbReference type="EMBL" id="TEB11369.1"/>
    </source>
</evidence>
<keyword evidence="6" id="KW-1185">Reference proteome</keyword>
<dbReference type="SUPFAM" id="SSF53850">
    <property type="entry name" value="Periplasmic binding protein-like II"/>
    <property type="match status" value="1"/>
</dbReference>
<dbReference type="PROSITE" id="PS51257">
    <property type="entry name" value="PROKAR_LIPOPROTEIN"/>
    <property type="match status" value="1"/>
</dbReference>
<dbReference type="PANTHER" id="PTHR30024">
    <property type="entry name" value="ALIPHATIC SULFONATES-BINDING PROTEIN-RELATED"/>
    <property type="match status" value="1"/>
</dbReference>
<dbReference type="Gene3D" id="3.40.190.10">
    <property type="entry name" value="Periplasmic binding protein-like II"/>
    <property type="match status" value="2"/>
</dbReference>
<dbReference type="Pfam" id="PF13379">
    <property type="entry name" value="NMT1_2"/>
    <property type="match status" value="1"/>
</dbReference>
<dbReference type="PANTHER" id="PTHR30024:SF47">
    <property type="entry name" value="TAURINE-BINDING PERIPLASMIC PROTEIN"/>
    <property type="match status" value="1"/>
</dbReference>
<organism evidence="5 6">
    <name type="scientific">Pelotomaculum propionicicum</name>
    <dbReference type="NCBI Taxonomy" id="258475"/>
    <lineage>
        <taxon>Bacteria</taxon>
        <taxon>Bacillati</taxon>
        <taxon>Bacillota</taxon>
        <taxon>Clostridia</taxon>
        <taxon>Eubacteriales</taxon>
        <taxon>Desulfotomaculaceae</taxon>
        <taxon>Pelotomaculum</taxon>
    </lineage>
</organism>